<dbReference type="EMBL" id="GG677558">
    <property type="protein sequence ID" value="EER10340.1"/>
    <property type="molecule type" value="Genomic_DNA"/>
</dbReference>
<dbReference type="GeneID" id="9038096"/>
<keyword evidence="2" id="KW-1185">Reference proteome</keyword>
<evidence type="ECO:0000313" key="1">
    <source>
        <dbReference type="EMBL" id="EER10340.1"/>
    </source>
</evidence>
<proteinExistence type="predicted"/>
<sequence length="181" mass="20143">GKYNPSDCPTRPPASVMNTNNIAIGVQLAEEQNFKFDARSIDVTSTVATAQKADPTICGLYEKVKKGATLQKPENRGLCIGQSNKLLCRRTLLWTTDQDEQVVDVGGERIVIPESDHQLQDYLVRRYHVHGGIAQNLRRLTAKFVFRGLKGQCKQFNQQCLICDKMRRDAGARKAIGSAPL</sequence>
<dbReference type="Proteomes" id="UP000007800">
    <property type="component" value="Unassembled WGS sequence"/>
</dbReference>
<accession>C5KYV3</accession>
<dbReference type="RefSeq" id="XP_002778545.1">
    <property type="nucleotide sequence ID" value="XM_002778499.1"/>
</dbReference>
<protein>
    <submittedName>
        <fullName evidence="1">Uncharacterized protein</fullName>
    </submittedName>
</protein>
<name>C5KYV3_PERM5</name>
<organism evidence="2">
    <name type="scientific">Perkinsus marinus (strain ATCC 50983 / TXsc)</name>
    <dbReference type="NCBI Taxonomy" id="423536"/>
    <lineage>
        <taxon>Eukaryota</taxon>
        <taxon>Sar</taxon>
        <taxon>Alveolata</taxon>
        <taxon>Perkinsozoa</taxon>
        <taxon>Perkinsea</taxon>
        <taxon>Perkinsida</taxon>
        <taxon>Perkinsidae</taxon>
        <taxon>Perkinsus</taxon>
    </lineage>
</organism>
<dbReference type="Gene3D" id="1.10.340.70">
    <property type="match status" value="1"/>
</dbReference>
<feature type="non-terminal residue" evidence="1">
    <location>
        <position position="1"/>
    </location>
</feature>
<dbReference type="AlphaFoldDB" id="C5KYV3"/>
<dbReference type="InParanoid" id="C5KYV3"/>
<gene>
    <name evidence="1" type="ORF">Pmar_PMAR026643</name>
</gene>
<evidence type="ECO:0000313" key="2">
    <source>
        <dbReference type="Proteomes" id="UP000007800"/>
    </source>
</evidence>
<reference evidence="1 2" key="1">
    <citation type="submission" date="2008-07" db="EMBL/GenBank/DDBJ databases">
        <authorList>
            <person name="El-Sayed N."/>
            <person name="Caler E."/>
            <person name="Inman J."/>
            <person name="Amedeo P."/>
            <person name="Hass B."/>
            <person name="Wortman J."/>
        </authorList>
    </citation>
    <scope>NUCLEOTIDE SEQUENCE [LARGE SCALE GENOMIC DNA]</scope>
    <source>
        <strain evidence="2">ATCC 50983 / TXsc</strain>
    </source>
</reference>